<evidence type="ECO:0000313" key="5">
    <source>
        <dbReference type="Proteomes" id="UP000676386"/>
    </source>
</evidence>
<dbReference type="Proteomes" id="UP000676386">
    <property type="component" value="Unassembled WGS sequence"/>
</dbReference>
<evidence type="ECO:0000256" key="1">
    <source>
        <dbReference type="SAM" id="Phobius"/>
    </source>
</evidence>
<organism evidence="4 5">
    <name type="scientific">Chitinophaga hostae</name>
    <dbReference type="NCBI Taxonomy" id="2831022"/>
    <lineage>
        <taxon>Bacteria</taxon>
        <taxon>Pseudomonadati</taxon>
        <taxon>Bacteroidota</taxon>
        <taxon>Chitinophagia</taxon>
        <taxon>Chitinophagales</taxon>
        <taxon>Chitinophagaceae</taxon>
        <taxon>Chitinophaga</taxon>
    </lineage>
</organism>
<gene>
    <name evidence="4" type="ORF">KE626_31460</name>
</gene>
<comment type="caution">
    <text evidence="4">The sequence shown here is derived from an EMBL/GenBank/DDBJ whole genome shotgun (WGS) entry which is preliminary data.</text>
</comment>
<keyword evidence="1" id="KW-0472">Membrane</keyword>
<dbReference type="RefSeq" id="WP_211977051.1">
    <property type="nucleotide sequence ID" value="NZ_CBFHAM010000047.1"/>
</dbReference>
<feature type="chain" id="PRO_5046739188" description="DUF6268 domain-containing protein" evidence="2">
    <location>
        <begin position="36"/>
        <end position="324"/>
    </location>
</feature>
<reference evidence="4 5" key="1">
    <citation type="submission" date="2021-04" db="EMBL/GenBank/DDBJ databases">
        <title>Chitinophaga sp. nov., isolated from the rhizosphere soil.</title>
        <authorList>
            <person name="He S."/>
        </authorList>
    </citation>
    <scope>NUCLEOTIDE SEQUENCE [LARGE SCALE GENOMIC DNA]</scope>
    <source>
        <strain evidence="4 5">2R12</strain>
    </source>
</reference>
<protein>
    <recommendedName>
        <fullName evidence="3">DUF6268 domain-containing protein</fullName>
    </recommendedName>
</protein>
<evidence type="ECO:0000259" key="3">
    <source>
        <dbReference type="Pfam" id="PF19783"/>
    </source>
</evidence>
<keyword evidence="5" id="KW-1185">Reference proteome</keyword>
<feature type="signal peptide" evidence="2">
    <location>
        <begin position="1"/>
        <end position="35"/>
    </location>
</feature>
<keyword evidence="2" id="KW-0732">Signal</keyword>
<accession>A0ABS5JBD1</accession>
<evidence type="ECO:0000256" key="2">
    <source>
        <dbReference type="SAM" id="SignalP"/>
    </source>
</evidence>
<sequence>MRRRLVRRSSLHQKKGYSCLLFALLAFAPAQRLWAQLGATSLNGPGMGISVDYLPASRYIRPDSVKTGSTTSQVRYNFGAIFMLSSHVDTATGKVRNWTLAASGSYSTLTNKDYEHHVLPEELLGTQLALQHFRSIGNRWGMVSLLSVGLFTDMEKIDQQDIFINGGVLFVKQPNRRFSYGIGAMLTSTFGTPMILPAFLIKWQTENKIRVDINFPEKLSVSSKLNKHTDLALAFRMNGSSYDVENGVDGKRLMGYSEMSLGLENTWHLSKHIDFVASGGSIILSQISFKDKKLSEMFNDKSNHRLATNYFFSTGLRWNFRPGR</sequence>
<feature type="transmembrane region" description="Helical" evidence="1">
    <location>
        <begin position="178"/>
        <end position="201"/>
    </location>
</feature>
<feature type="domain" description="DUF6268" evidence="3">
    <location>
        <begin position="35"/>
        <end position="319"/>
    </location>
</feature>
<keyword evidence="1" id="KW-1133">Transmembrane helix</keyword>
<evidence type="ECO:0000313" key="4">
    <source>
        <dbReference type="EMBL" id="MBS0031892.1"/>
    </source>
</evidence>
<keyword evidence="1" id="KW-0812">Transmembrane</keyword>
<dbReference type="EMBL" id="JAGTXB010000026">
    <property type="protein sequence ID" value="MBS0031892.1"/>
    <property type="molecule type" value="Genomic_DNA"/>
</dbReference>
<name>A0ABS5JBD1_9BACT</name>
<dbReference type="InterPro" id="IPR046235">
    <property type="entry name" value="DUF6268"/>
</dbReference>
<proteinExistence type="predicted"/>
<dbReference type="Pfam" id="PF19783">
    <property type="entry name" value="DUF6268"/>
    <property type="match status" value="1"/>
</dbReference>